<sequence>MSSSSHQSDISCQKSLQPADMRHSAQLRSDDVQASRPISPPTVAANYMPSMLQSDLRASLAQPLIPATGPVLGVSGNSSRSELDFGMGKTSAKDMILQWLGARENM</sequence>
<keyword evidence="2" id="KW-1185">Reference proteome</keyword>
<proteinExistence type="predicted"/>
<protein>
    <submittedName>
        <fullName evidence="1">Uncharacterized protein</fullName>
    </submittedName>
</protein>
<reference evidence="1" key="1">
    <citation type="submission" date="2023-04" db="EMBL/GenBank/DDBJ databases">
        <title>Draft Genome sequencing of Naganishia species isolated from polar environments using Oxford Nanopore Technology.</title>
        <authorList>
            <person name="Leo P."/>
            <person name="Venkateswaran K."/>
        </authorList>
    </citation>
    <scope>NUCLEOTIDE SEQUENCE</scope>
    <source>
        <strain evidence="1">DBVPG 5303</strain>
    </source>
</reference>
<dbReference type="Proteomes" id="UP001234202">
    <property type="component" value="Unassembled WGS sequence"/>
</dbReference>
<evidence type="ECO:0000313" key="2">
    <source>
        <dbReference type="Proteomes" id="UP001234202"/>
    </source>
</evidence>
<organism evidence="1 2">
    <name type="scientific">Naganishia onofrii</name>
    <dbReference type="NCBI Taxonomy" id="1851511"/>
    <lineage>
        <taxon>Eukaryota</taxon>
        <taxon>Fungi</taxon>
        <taxon>Dikarya</taxon>
        <taxon>Basidiomycota</taxon>
        <taxon>Agaricomycotina</taxon>
        <taxon>Tremellomycetes</taxon>
        <taxon>Filobasidiales</taxon>
        <taxon>Filobasidiaceae</taxon>
        <taxon>Naganishia</taxon>
    </lineage>
</organism>
<accession>A0ACC2WVD9</accession>
<evidence type="ECO:0000313" key="1">
    <source>
        <dbReference type="EMBL" id="KAJ9115733.1"/>
    </source>
</evidence>
<comment type="caution">
    <text evidence="1">The sequence shown here is derived from an EMBL/GenBank/DDBJ whole genome shotgun (WGS) entry which is preliminary data.</text>
</comment>
<name>A0ACC2WVD9_9TREE</name>
<dbReference type="EMBL" id="JASBWV010000042">
    <property type="protein sequence ID" value="KAJ9115733.1"/>
    <property type="molecule type" value="Genomic_DNA"/>
</dbReference>
<gene>
    <name evidence="1" type="ORF">QFC24_006916</name>
</gene>